<dbReference type="GeneID" id="58562490"/>
<comment type="caution">
    <text evidence="1">The sequence shown here is derived from an EMBL/GenBank/DDBJ whole genome shotgun (WGS) entry which is preliminary data.</text>
</comment>
<evidence type="ECO:0000313" key="1">
    <source>
        <dbReference type="EMBL" id="MBO0417244.1"/>
    </source>
</evidence>
<organism evidence="1 2">
    <name type="scientific">Chromobacterium haemolyticum</name>
    <dbReference type="NCBI Taxonomy" id="394935"/>
    <lineage>
        <taxon>Bacteria</taxon>
        <taxon>Pseudomonadati</taxon>
        <taxon>Pseudomonadota</taxon>
        <taxon>Betaproteobacteria</taxon>
        <taxon>Neisseriales</taxon>
        <taxon>Chromobacteriaceae</taxon>
        <taxon>Chromobacterium</taxon>
    </lineage>
</organism>
<accession>A0ABS3GRL6</accession>
<sequence length="137" mass="15108">MAADILHTTQNKYGQVSLEAIELYKTGTPLPEAWHLAAIKIFSQKQQASIEKGCPKSAFLGLASAGKIKGIPKGNYTKSEDNKNYALTALEIITNNPLLASDAKLLWKLVMNGVEKSHNQQMDVVITLWNAKKFSHQ</sequence>
<dbReference type="Pfam" id="PF22399">
    <property type="entry name" value="DUF6979"/>
    <property type="match status" value="1"/>
</dbReference>
<evidence type="ECO:0000313" key="2">
    <source>
        <dbReference type="Proteomes" id="UP000664349"/>
    </source>
</evidence>
<dbReference type="RefSeq" id="WP_152596966.1">
    <property type="nucleotide sequence ID" value="NZ_AP019312.1"/>
</dbReference>
<reference evidence="1 2" key="1">
    <citation type="submission" date="2021-03" db="EMBL/GenBank/DDBJ databases">
        <title>First Case of infection caused by Chromobacterium haemolyticum derived from water in China.</title>
        <authorList>
            <person name="Chen J."/>
            <person name="Liu C."/>
        </authorList>
    </citation>
    <scope>NUCLEOTIDE SEQUENCE [LARGE SCALE GENOMIC DNA]</scope>
    <source>
        <strain evidence="1 2">WJ-5</strain>
    </source>
</reference>
<dbReference type="InterPro" id="IPR053917">
    <property type="entry name" value="DUF6979"/>
</dbReference>
<name>A0ABS3GRL6_9NEIS</name>
<dbReference type="Proteomes" id="UP000664349">
    <property type="component" value="Unassembled WGS sequence"/>
</dbReference>
<protein>
    <submittedName>
        <fullName evidence="1">Uncharacterized protein</fullName>
    </submittedName>
</protein>
<gene>
    <name evidence="1" type="ORF">J1C50_17165</name>
</gene>
<proteinExistence type="predicted"/>
<dbReference type="EMBL" id="JAFLRD010000014">
    <property type="protein sequence ID" value="MBO0417244.1"/>
    <property type="molecule type" value="Genomic_DNA"/>
</dbReference>
<keyword evidence="2" id="KW-1185">Reference proteome</keyword>